<evidence type="ECO:0000313" key="1">
    <source>
        <dbReference type="EMBL" id="KAJ8302459.1"/>
    </source>
</evidence>
<dbReference type="Proteomes" id="UP001217089">
    <property type="component" value="Unassembled WGS sequence"/>
</dbReference>
<name>A0ABQ9ED02_TEGGR</name>
<comment type="caution">
    <text evidence="1">The sequence shown here is derived from an EMBL/GenBank/DDBJ whole genome shotgun (WGS) entry which is preliminary data.</text>
</comment>
<organism evidence="1 2">
    <name type="scientific">Tegillarca granosa</name>
    <name type="common">Malaysian cockle</name>
    <name type="synonym">Anadara granosa</name>
    <dbReference type="NCBI Taxonomy" id="220873"/>
    <lineage>
        <taxon>Eukaryota</taxon>
        <taxon>Metazoa</taxon>
        <taxon>Spiralia</taxon>
        <taxon>Lophotrochozoa</taxon>
        <taxon>Mollusca</taxon>
        <taxon>Bivalvia</taxon>
        <taxon>Autobranchia</taxon>
        <taxon>Pteriomorphia</taxon>
        <taxon>Arcoida</taxon>
        <taxon>Arcoidea</taxon>
        <taxon>Arcidae</taxon>
        <taxon>Tegillarca</taxon>
    </lineage>
</organism>
<keyword evidence="2" id="KW-1185">Reference proteome</keyword>
<evidence type="ECO:0000313" key="2">
    <source>
        <dbReference type="Proteomes" id="UP001217089"/>
    </source>
</evidence>
<dbReference type="EMBL" id="JARBDR010000917">
    <property type="protein sequence ID" value="KAJ8302459.1"/>
    <property type="molecule type" value="Genomic_DNA"/>
</dbReference>
<gene>
    <name evidence="1" type="ORF">KUTeg_018855</name>
</gene>
<sequence length="202" mass="23043">MSGTENNFDKVGTAVIYIIHTAVSYEQLLFGEIHKIYKKHHRYGVTAIFNCFQDKKKVVNGLYSEEKINIIEACVSTCRQSLSNANTSVLLQKMWWCKGFMATSCVNSFFAVDRTPVLKVNSYFAMGTTSVHHKKEVFIYRINYPSTYYLNGSLIPDVSDTFKAWTDNICLPCMPAKPECMQCFKLLAEPRMIDAVIKNSNE</sequence>
<proteinExistence type="predicted"/>
<protein>
    <submittedName>
        <fullName evidence="1">Uncharacterized protein</fullName>
    </submittedName>
</protein>
<reference evidence="1 2" key="1">
    <citation type="submission" date="2022-12" db="EMBL/GenBank/DDBJ databases">
        <title>Chromosome-level genome of Tegillarca granosa.</title>
        <authorList>
            <person name="Kim J."/>
        </authorList>
    </citation>
    <scope>NUCLEOTIDE SEQUENCE [LARGE SCALE GENOMIC DNA]</scope>
    <source>
        <strain evidence="1">Teg-2019</strain>
        <tissue evidence="1">Adductor muscle</tissue>
    </source>
</reference>
<accession>A0ABQ9ED02</accession>